<feature type="domain" description="Erythromycin biosynthesis protein CIII-like C-terminal" evidence="2">
    <location>
        <begin position="303"/>
        <end position="404"/>
    </location>
</feature>
<evidence type="ECO:0000259" key="2">
    <source>
        <dbReference type="Pfam" id="PF06722"/>
    </source>
</evidence>
<keyword evidence="4" id="KW-1185">Reference proteome</keyword>
<accession>A0A163RTJ1</accession>
<dbReference type="RefSeq" id="WP_066239315.1">
    <property type="nucleotide sequence ID" value="NZ_LRFC01000009.1"/>
</dbReference>
<evidence type="ECO:0000313" key="4">
    <source>
        <dbReference type="Proteomes" id="UP000076567"/>
    </source>
</evidence>
<dbReference type="Pfam" id="PF06722">
    <property type="entry name" value="EryCIII-like_C"/>
    <property type="match status" value="1"/>
</dbReference>
<dbReference type="FunFam" id="3.40.50.2000:FF:000009">
    <property type="entry name" value="Sterol 3-beta-glucosyltransferase UGT80A2"/>
    <property type="match status" value="1"/>
</dbReference>
<evidence type="ECO:0000313" key="3">
    <source>
        <dbReference type="EMBL" id="KZE67557.1"/>
    </source>
</evidence>
<dbReference type="Gene3D" id="3.40.50.2000">
    <property type="entry name" value="Glycogen Phosphorylase B"/>
    <property type="match status" value="2"/>
</dbReference>
<dbReference type="GO" id="GO:0008194">
    <property type="term" value="F:UDP-glycosyltransferase activity"/>
    <property type="evidence" value="ECO:0007669"/>
    <property type="project" value="InterPro"/>
</dbReference>
<sequence>MNISLLTTGTRGDTQPYIALGKELKKLGHAVKIAAFENYQGLVEDHGLDFHPIKGDISKIVGEMSKSSIESDNPLKFFTSFRKMKPYIKDKQMGMQSDLFDACEEADAIIYHPGAAIGQFAGEYFGVPTVLATPFPMAATKNYPALIFYRVRLGKMANLLTHKLFEKGFWLTVKSPIGEFWKERFGMLPKHFNNPYLKETTRFHTSVMSMSQHVFPQSNEETKCLGYWFLKEDLTDWEPPKELVSFIESGKPPIYVGFGSIYDENANETAKLVVEALRKTGHRGILGMGWNRVDDIEDFKDMYFIDNIPHTWLFQRTAGVIHHGGAGTTAATYYSGVPSVVVPHGNDQFAWGKRTEELGVGSAPIPRKELTVEKLMDGILRMQQESVVEKARELGNRLQKENGARDTALYIHTFLNN</sequence>
<protein>
    <recommendedName>
        <fullName evidence="5">Glycosyltransferase</fullName>
    </recommendedName>
</protein>
<comment type="caution">
    <text evidence="3">The sequence shown here is derived from an EMBL/GenBank/DDBJ whole genome shotgun (WGS) entry which is preliminary data.</text>
</comment>
<dbReference type="InterPro" id="IPR002213">
    <property type="entry name" value="UDP_glucos_trans"/>
</dbReference>
<dbReference type="Pfam" id="PF03033">
    <property type="entry name" value="Glyco_transf_28"/>
    <property type="match status" value="1"/>
</dbReference>
<reference evidence="4" key="1">
    <citation type="submission" date="2016-01" db="EMBL/GenBank/DDBJ databases">
        <title>Draft genome of Chromobacterium sp. F49.</title>
        <authorList>
            <person name="Hong K.W."/>
        </authorList>
    </citation>
    <scope>NUCLEOTIDE SEQUENCE [LARGE SCALE GENOMIC DNA]</scope>
    <source>
        <strain evidence="4">P7IIIA</strain>
    </source>
</reference>
<dbReference type="InterPro" id="IPR004276">
    <property type="entry name" value="GlycoTrans_28_N"/>
</dbReference>
<dbReference type="InterPro" id="IPR050426">
    <property type="entry name" value="Glycosyltransferase_28"/>
</dbReference>
<dbReference type="EMBL" id="LRFC01000009">
    <property type="protein sequence ID" value="KZE67557.1"/>
    <property type="molecule type" value="Genomic_DNA"/>
</dbReference>
<dbReference type="GO" id="GO:0005975">
    <property type="term" value="P:carbohydrate metabolic process"/>
    <property type="evidence" value="ECO:0007669"/>
    <property type="project" value="InterPro"/>
</dbReference>
<dbReference type="AlphaFoldDB" id="A0A163RTJ1"/>
<gene>
    <name evidence="3" type="ORF">AWM68_19025</name>
</gene>
<dbReference type="Proteomes" id="UP000076567">
    <property type="component" value="Unassembled WGS sequence"/>
</dbReference>
<dbReference type="CDD" id="cd03784">
    <property type="entry name" value="GT1_Gtf-like"/>
    <property type="match status" value="1"/>
</dbReference>
<dbReference type="PANTHER" id="PTHR48050">
    <property type="entry name" value="STEROL 3-BETA-GLUCOSYLTRANSFERASE"/>
    <property type="match status" value="1"/>
</dbReference>
<dbReference type="OrthoDB" id="9805366at2"/>
<feature type="domain" description="Glycosyltransferase family 28 N-terminal" evidence="1">
    <location>
        <begin position="3"/>
        <end position="143"/>
    </location>
</feature>
<proteinExistence type="predicted"/>
<evidence type="ECO:0008006" key="5">
    <source>
        <dbReference type="Google" id="ProtNLM"/>
    </source>
</evidence>
<name>A0A163RTJ1_9BACL</name>
<dbReference type="PANTHER" id="PTHR48050:SF13">
    <property type="entry name" value="STEROL 3-BETA-GLUCOSYLTRANSFERASE UGT80A2"/>
    <property type="match status" value="1"/>
</dbReference>
<dbReference type="InterPro" id="IPR010610">
    <property type="entry name" value="EryCIII-like_C"/>
</dbReference>
<dbReference type="SUPFAM" id="SSF53756">
    <property type="entry name" value="UDP-Glycosyltransferase/glycogen phosphorylase"/>
    <property type="match status" value="1"/>
</dbReference>
<dbReference type="GO" id="GO:0016758">
    <property type="term" value="F:hexosyltransferase activity"/>
    <property type="evidence" value="ECO:0007669"/>
    <property type="project" value="InterPro"/>
</dbReference>
<dbReference type="GO" id="GO:0033072">
    <property type="term" value="P:vancomycin biosynthetic process"/>
    <property type="evidence" value="ECO:0007669"/>
    <property type="project" value="UniProtKB-ARBA"/>
</dbReference>
<evidence type="ECO:0000259" key="1">
    <source>
        <dbReference type="Pfam" id="PF03033"/>
    </source>
</evidence>
<organism evidence="3 4">
    <name type="scientific">Fictibacillus phosphorivorans</name>
    <dbReference type="NCBI Taxonomy" id="1221500"/>
    <lineage>
        <taxon>Bacteria</taxon>
        <taxon>Bacillati</taxon>
        <taxon>Bacillota</taxon>
        <taxon>Bacilli</taxon>
        <taxon>Bacillales</taxon>
        <taxon>Fictibacillaceae</taxon>
        <taxon>Fictibacillus</taxon>
    </lineage>
</organism>